<feature type="modified residue" description="4-aspartylphosphate" evidence="8">
    <location>
        <position position="54"/>
    </location>
</feature>
<dbReference type="Gene3D" id="1.10.10.10">
    <property type="entry name" value="Winged helix-like DNA-binding domain superfamily/Winged helix DNA-binding domain"/>
    <property type="match status" value="1"/>
</dbReference>
<dbReference type="PROSITE" id="PS50110">
    <property type="entry name" value="RESPONSE_REGULATORY"/>
    <property type="match status" value="1"/>
</dbReference>
<evidence type="ECO:0000313" key="11">
    <source>
        <dbReference type="Proteomes" id="UP000181936"/>
    </source>
</evidence>
<dbReference type="GO" id="GO:0006355">
    <property type="term" value="P:regulation of DNA-templated transcription"/>
    <property type="evidence" value="ECO:0007669"/>
    <property type="project" value="InterPro"/>
</dbReference>
<dbReference type="RefSeq" id="WP_072580426.1">
    <property type="nucleotide sequence ID" value="NZ_CP016020.1"/>
</dbReference>
<organism evidence="10 11">
    <name type="scientific">Bacillus weihaiensis</name>
    <dbReference type="NCBI Taxonomy" id="1547283"/>
    <lineage>
        <taxon>Bacteria</taxon>
        <taxon>Bacillati</taxon>
        <taxon>Bacillota</taxon>
        <taxon>Bacilli</taxon>
        <taxon>Bacillales</taxon>
        <taxon>Bacillaceae</taxon>
        <taxon>Bacillus</taxon>
    </lineage>
</organism>
<dbReference type="PANTHER" id="PTHR48111:SF17">
    <property type="entry name" value="TRANSCRIPTIONAL REGULATORY PROTEIN YPDB"/>
    <property type="match status" value="1"/>
</dbReference>
<dbReference type="STRING" id="1547283.A9C19_13225"/>
<accession>A0A1L3MTH0</accession>
<dbReference type="EMBL" id="CP016020">
    <property type="protein sequence ID" value="APH05633.1"/>
    <property type="molecule type" value="Genomic_DNA"/>
</dbReference>
<reference evidence="10 11" key="1">
    <citation type="journal article" date="2016" name="Sci. Rep.">
        <title>Complete genome sequence and transcriptomic analysis of a novel marine strain Bacillus weihaiensis reveals the mechanism of brown algae degradation.</title>
        <authorList>
            <person name="Zhu Y."/>
            <person name="Chen P."/>
            <person name="Bao Y."/>
            <person name="Men Y."/>
            <person name="Zeng Y."/>
            <person name="Yang J."/>
            <person name="Sun J."/>
            <person name="Sun Y."/>
        </authorList>
    </citation>
    <scope>NUCLEOTIDE SEQUENCE [LARGE SCALE GENOMIC DNA]</scope>
    <source>
        <strain evidence="10 11">Alg07</strain>
    </source>
</reference>
<dbReference type="Gene3D" id="3.40.50.2300">
    <property type="match status" value="1"/>
</dbReference>
<dbReference type="SUPFAM" id="SSF46894">
    <property type="entry name" value="C-terminal effector domain of the bipartite response regulators"/>
    <property type="match status" value="1"/>
</dbReference>
<proteinExistence type="predicted"/>
<dbReference type="InterPro" id="IPR011006">
    <property type="entry name" value="CheY-like_superfamily"/>
</dbReference>
<evidence type="ECO:0000256" key="8">
    <source>
        <dbReference type="PROSITE-ProRule" id="PRU00169"/>
    </source>
</evidence>
<dbReference type="Pfam" id="PF00072">
    <property type="entry name" value="Response_reg"/>
    <property type="match status" value="1"/>
</dbReference>
<keyword evidence="5" id="KW-0805">Transcription regulation</keyword>
<dbReference type="GO" id="GO:0000156">
    <property type="term" value="F:phosphorelay response regulator activity"/>
    <property type="evidence" value="ECO:0007669"/>
    <property type="project" value="TreeGrafter"/>
</dbReference>
<dbReference type="Proteomes" id="UP000181936">
    <property type="component" value="Chromosome"/>
</dbReference>
<gene>
    <name evidence="10" type="ORF">A9C19_13225</name>
</gene>
<evidence type="ECO:0000256" key="6">
    <source>
        <dbReference type="ARBA" id="ARBA00023125"/>
    </source>
</evidence>
<keyword evidence="2" id="KW-0963">Cytoplasm</keyword>
<keyword evidence="3 8" id="KW-0597">Phosphoprotein</keyword>
<evidence type="ECO:0000256" key="3">
    <source>
        <dbReference type="ARBA" id="ARBA00022553"/>
    </source>
</evidence>
<evidence type="ECO:0000313" key="10">
    <source>
        <dbReference type="EMBL" id="APH05633.1"/>
    </source>
</evidence>
<dbReference type="GO" id="GO:0032993">
    <property type="term" value="C:protein-DNA complex"/>
    <property type="evidence" value="ECO:0007669"/>
    <property type="project" value="TreeGrafter"/>
</dbReference>
<dbReference type="InterPro" id="IPR039420">
    <property type="entry name" value="WalR-like"/>
</dbReference>
<dbReference type="OrthoDB" id="3190595at2"/>
<dbReference type="PANTHER" id="PTHR48111">
    <property type="entry name" value="REGULATOR OF RPOS"/>
    <property type="match status" value="1"/>
</dbReference>
<sequence>MLKTVIIEDEPHILEMMRYYLNQLDHYNIVGMYTDSTKALKEIPLLHPDVLFIDIEMPGINGMELAGKIKNEANQIVFTTAYSQYAVEAFRVEASDYLLKPVTLEDLNELAPRLTTRKQQQLQALSSMIPLVTIKCFGSFQVINESNKLVKWPTKKTEELFAYLLTKKEEIISKWELADVLWPDKDGERAVHNVHNTIYRMKKTLNEYNLPISIHSMNQAYYLEVEETANVDLYEFEQLSTGNKLSIEVSERLKEIYQGGLFQNKDYPWSALITRTYEMTHEKCVEILLKYYKEIDQEKMKLLELSI</sequence>
<comment type="subcellular location">
    <subcellularLocation>
        <location evidence="1">Cytoplasm</location>
    </subcellularLocation>
</comment>
<evidence type="ECO:0000256" key="2">
    <source>
        <dbReference type="ARBA" id="ARBA00022490"/>
    </source>
</evidence>
<dbReference type="KEGG" id="bwh:A9C19_13225"/>
<dbReference type="SUPFAM" id="SSF52172">
    <property type="entry name" value="CheY-like"/>
    <property type="match status" value="1"/>
</dbReference>
<keyword evidence="11" id="KW-1185">Reference proteome</keyword>
<dbReference type="InterPro" id="IPR036388">
    <property type="entry name" value="WH-like_DNA-bd_sf"/>
</dbReference>
<evidence type="ECO:0000256" key="5">
    <source>
        <dbReference type="ARBA" id="ARBA00023015"/>
    </source>
</evidence>
<keyword evidence="7" id="KW-0804">Transcription</keyword>
<dbReference type="GO" id="GO:0000976">
    <property type="term" value="F:transcription cis-regulatory region binding"/>
    <property type="evidence" value="ECO:0007669"/>
    <property type="project" value="TreeGrafter"/>
</dbReference>
<protein>
    <recommendedName>
        <fullName evidence="9">Response regulatory domain-containing protein</fullName>
    </recommendedName>
</protein>
<keyword evidence="6" id="KW-0238">DNA-binding</keyword>
<dbReference type="InterPro" id="IPR016032">
    <property type="entry name" value="Sig_transdc_resp-reg_C-effctor"/>
</dbReference>
<dbReference type="SMART" id="SM00448">
    <property type="entry name" value="REC"/>
    <property type="match status" value="1"/>
</dbReference>
<evidence type="ECO:0000259" key="9">
    <source>
        <dbReference type="PROSITE" id="PS50110"/>
    </source>
</evidence>
<dbReference type="InterPro" id="IPR001789">
    <property type="entry name" value="Sig_transdc_resp-reg_receiver"/>
</dbReference>
<evidence type="ECO:0000256" key="1">
    <source>
        <dbReference type="ARBA" id="ARBA00004496"/>
    </source>
</evidence>
<evidence type="ECO:0000256" key="4">
    <source>
        <dbReference type="ARBA" id="ARBA00023012"/>
    </source>
</evidence>
<name>A0A1L3MTH0_9BACI</name>
<dbReference type="GO" id="GO:0005829">
    <property type="term" value="C:cytosol"/>
    <property type="evidence" value="ECO:0007669"/>
    <property type="project" value="TreeGrafter"/>
</dbReference>
<feature type="domain" description="Response regulatory" evidence="9">
    <location>
        <begin position="3"/>
        <end position="115"/>
    </location>
</feature>
<evidence type="ECO:0000256" key="7">
    <source>
        <dbReference type="ARBA" id="ARBA00023163"/>
    </source>
</evidence>
<dbReference type="AlphaFoldDB" id="A0A1L3MTH0"/>
<keyword evidence="4" id="KW-0902">Two-component regulatory system</keyword>